<feature type="compositionally biased region" description="Basic and acidic residues" evidence="5">
    <location>
        <begin position="260"/>
        <end position="299"/>
    </location>
</feature>
<evidence type="ECO:0000256" key="3">
    <source>
        <dbReference type="ARBA" id="ARBA00023161"/>
    </source>
</evidence>
<dbReference type="GO" id="GO:0045727">
    <property type="term" value="P:positive regulation of translation"/>
    <property type="evidence" value="ECO:0007669"/>
    <property type="project" value="TreeGrafter"/>
</dbReference>
<dbReference type="GO" id="GO:0000184">
    <property type="term" value="P:nuclear-transcribed mRNA catabolic process, nonsense-mediated decay"/>
    <property type="evidence" value="ECO:0007669"/>
    <property type="project" value="UniProtKB-KW"/>
</dbReference>
<dbReference type="GO" id="GO:0005730">
    <property type="term" value="C:nucleolus"/>
    <property type="evidence" value="ECO:0007669"/>
    <property type="project" value="TreeGrafter"/>
</dbReference>
<dbReference type="InterPro" id="IPR035979">
    <property type="entry name" value="RBD_domain_sf"/>
</dbReference>
<proteinExistence type="evidence at transcript level"/>
<evidence type="ECO:0000259" key="6">
    <source>
        <dbReference type="Pfam" id="PF03467"/>
    </source>
</evidence>
<dbReference type="InterPro" id="IPR005120">
    <property type="entry name" value="UPF3_dom"/>
</dbReference>
<dbReference type="EMBL" id="JI171858">
    <property type="protein sequence ID" value="ADY45432.1"/>
    <property type="molecule type" value="mRNA"/>
</dbReference>
<feature type="compositionally biased region" description="Basic and acidic residues" evidence="5">
    <location>
        <begin position="213"/>
        <end position="253"/>
    </location>
</feature>
<name>F1L5M8_ASCSU</name>
<dbReference type="InterPro" id="IPR039722">
    <property type="entry name" value="Upf3"/>
</dbReference>
<dbReference type="AlphaFoldDB" id="F1L5M8"/>
<keyword evidence="3" id="KW-0866">Nonsense-mediated mRNA decay</keyword>
<dbReference type="CDD" id="cd12455">
    <property type="entry name" value="RRM_like_Smg4_UPF3"/>
    <property type="match status" value="1"/>
</dbReference>
<evidence type="ECO:0000256" key="2">
    <source>
        <dbReference type="ARBA" id="ARBA00005991"/>
    </source>
</evidence>
<feature type="domain" description="UPF3" evidence="6">
    <location>
        <begin position="21"/>
        <end position="184"/>
    </location>
</feature>
<dbReference type="GO" id="GO:0005737">
    <property type="term" value="C:cytoplasm"/>
    <property type="evidence" value="ECO:0007669"/>
    <property type="project" value="TreeGrafter"/>
</dbReference>
<evidence type="ECO:0000256" key="5">
    <source>
        <dbReference type="SAM" id="MobiDB-lite"/>
    </source>
</evidence>
<comment type="similarity">
    <text evidence="2">Belongs to the RENT3 family.</text>
</comment>
<evidence type="ECO:0000256" key="4">
    <source>
        <dbReference type="ARBA" id="ARBA00023242"/>
    </source>
</evidence>
<reference evidence="7" key="1">
    <citation type="journal article" date="2011" name="Genome Res.">
        <title>Deep small RNA sequencing from the nematode Ascaris reveals conservation, functional diversification, and novel developmental profiles.</title>
        <authorList>
            <person name="Wang J."/>
            <person name="Czech B."/>
            <person name="Crunk A."/>
            <person name="Wallace A."/>
            <person name="Mitreva M."/>
            <person name="Hannon G.J."/>
            <person name="Davis R.E."/>
        </authorList>
    </citation>
    <scope>NUCLEOTIDE SEQUENCE</scope>
</reference>
<organism evidence="7">
    <name type="scientific">Ascaris suum</name>
    <name type="common">Pig roundworm</name>
    <name type="synonym">Ascaris lumbricoides</name>
    <dbReference type="NCBI Taxonomy" id="6253"/>
    <lineage>
        <taxon>Eukaryota</taxon>
        <taxon>Metazoa</taxon>
        <taxon>Ecdysozoa</taxon>
        <taxon>Nematoda</taxon>
        <taxon>Chromadorea</taxon>
        <taxon>Rhabditida</taxon>
        <taxon>Spirurina</taxon>
        <taxon>Ascaridomorpha</taxon>
        <taxon>Ascaridoidea</taxon>
        <taxon>Ascarididae</taxon>
        <taxon>Ascaris</taxon>
    </lineage>
</organism>
<dbReference type="Pfam" id="PF03467">
    <property type="entry name" value="Smg4_UPF3"/>
    <property type="match status" value="1"/>
</dbReference>
<dbReference type="InterPro" id="IPR012677">
    <property type="entry name" value="Nucleotide-bd_a/b_plait_sf"/>
</dbReference>
<dbReference type="PANTHER" id="PTHR13112">
    <property type="entry name" value="UPF3 REGULATOR OF NONSENSE TRANSCRIPTS-LIKE PROTEIN"/>
    <property type="match status" value="1"/>
</dbReference>
<sequence length="447" mass="51715">MKDDASSTTSTSKEKVKRKAPIKIVLRRLPRGMTWKELQMQLDPLPETEFSQFVAVGVDAPKIAFPRAYFVFKNDEDIIAFRDRFNGYVFIDSQGSESMGLVELAPNPKVSRHKLEDSKKRDKKCATIDTEVEYKKFVDDRENPPKPVIVPIEQRIKEIEMKEKNALENAVQETPLTQYMIRKNEEKFRRIQEKRRTREEERRARLQRLYDKEQRERAERNETKKITEFRNSKFERAALKEKSNDRDRERGDRGSTASKKNREDAHEEQELPPRKSERTFRSERIAKKERDNVTGARERVIRVERTKKCEHADNNVKAEDMKPSRERTKKCEHADNNVKAEDMKPSRERIEKGVEVNDDGKTNVSVIRSPKIFIASAAVPKETSEKGVKGSEKDEAVVPKQPRRAKDRPERAIYQPGALRRRAAAAAAAAAAESVVTDVNKADTEKP</sequence>
<comment type="subcellular location">
    <subcellularLocation>
        <location evidence="1">Nucleus</location>
    </subcellularLocation>
</comment>
<dbReference type="GO" id="GO:0003729">
    <property type="term" value="F:mRNA binding"/>
    <property type="evidence" value="ECO:0007669"/>
    <property type="project" value="TreeGrafter"/>
</dbReference>
<dbReference type="Gene3D" id="3.30.70.330">
    <property type="match status" value="1"/>
</dbReference>
<feature type="region of interest" description="Disordered" evidence="5">
    <location>
        <begin position="314"/>
        <end position="356"/>
    </location>
</feature>
<evidence type="ECO:0000313" key="7">
    <source>
        <dbReference type="EMBL" id="ADY45432.1"/>
    </source>
</evidence>
<evidence type="ECO:0000256" key="1">
    <source>
        <dbReference type="ARBA" id="ARBA00004123"/>
    </source>
</evidence>
<dbReference type="SUPFAM" id="SSF54928">
    <property type="entry name" value="RNA-binding domain, RBD"/>
    <property type="match status" value="1"/>
</dbReference>
<keyword evidence="4" id="KW-0539">Nucleus</keyword>
<dbReference type="PANTHER" id="PTHR13112:SF0">
    <property type="entry name" value="FI21285P1"/>
    <property type="match status" value="1"/>
</dbReference>
<protein>
    <submittedName>
        <fullName evidence="7">Regulator of nonsense transcripts 3B</fullName>
    </submittedName>
</protein>
<accession>F1L5M8</accession>
<feature type="region of interest" description="Disordered" evidence="5">
    <location>
        <begin position="213"/>
        <end position="299"/>
    </location>
</feature>
<feature type="compositionally biased region" description="Basic and acidic residues" evidence="5">
    <location>
        <begin position="382"/>
        <end position="397"/>
    </location>
</feature>
<feature type="region of interest" description="Disordered" evidence="5">
    <location>
        <begin position="379"/>
        <end position="413"/>
    </location>
</feature>